<dbReference type="Proteomes" id="UP000053831">
    <property type="component" value="Unassembled WGS sequence"/>
</dbReference>
<feature type="region of interest" description="Disordered" evidence="1">
    <location>
        <begin position="214"/>
        <end position="265"/>
    </location>
</feature>
<keyword evidence="4" id="KW-1185">Reference proteome</keyword>
<protein>
    <recommendedName>
        <fullName evidence="2">DSBA-like thioredoxin domain-containing protein</fullName>
    </recommendedName>
</protein>
<dbReference type="OrthoDB" id="1930760at2759"/>
<evidence type="ECO:0000259" key="2">
    <source>
        <dbReference type="Pfam" id="PF01323"/>
    </source>
</evidence>
<comment type="caution">
    <text evidence="3">The sequence shown here is derived from an EMBL/GenBank/DDBJ whole genome shotgun (WGS) entry which is preliminary data.</text>
</comment>
<dbReference type="Gene3D" id="3.40.30.10">
    <property type="entry name" value="Glutaredoxin"/>
    <property type="match status" value="1"/>
</dbReference>
<dbReference type="PANTHER" id="PTHR13887:SF41">
    <property type="entry name" value="THIOREDOXIN SUPERFAMILY PROTEIN"/>
    <property type="match status" value="1"/>
</dbReference>
<dbReference type="Pfam" id="PF01323">
    <property type="entry name" value="DSBA"/>
    <property type="match status" value="1"/>
</dbReference>
<dbReference type="PANTHER" id="PTHR13887">
    <property type="entry name" value="GLUTATHIONE S-TRANSFERASE KAPPA"/>
    <property type="match status" value="1"/>
</dbReference>
<reference evidence="3 4" key="1">
    <citation type="submission" date="2015-07" db="EMBL/GenBank/DDBJ databases">
        <title>The genome of the fungus Escovopsis weberi, a specialized disease agent of ant agriculture.</title>
        <authorList>
            <person name="de Man T.J."/>
            <person name="Stajich J.E."/>
            <person name="Kubicek C.P."/>
            <person name="Chenthamara K."/>
            <person name="Atanasova L."/>
            <person name="Druzhinina I.S."/>
            <person name="Birnbaum S."/>
            <person name="Barribeau S.M."/>
            <person name="Teiling C."/>
            <person name="Suen G."/>
            <person name="Currie C."/>
            <person name="Gerardo N.M."/>
        </authorList>
    </citation>
    <scope>NUCLEOTIDE SEQUENCE [LARGE SCALE GENOMIC DNA]</scope>
</reference>
<accession>A0A0M8MYZ7</accession>
<name>A0A0M8MYZ7_ESCWE</name>
<dbReference type="EMBL" id="LGSR01000026">
    <property type="protein sequence ID" value="KOS17234.1"/>
    <property type="molecule type" value="Genomic_DNA"/>
</dbReference>
<dbReference type="InterPro" id="IPR001853">
    <property type="entry name" value="DSBA-like_thioredoxin_dom"/>
</dbReference>
<evidence type="ECO:0000313" key="3">
    <source>
        <dbReference type="EMBL" id="KOS17234.1"/>
    </source>
</evidence>
<feature type="domain" description="DSBA-like thioredoxin" evidence="2">
    <location>
        <begin position="57"/>
        <end position="211"/>
    </location>
</feature>
<feature type="compositionally biased region" description="Basic and acidic residues" evidence="1">
    <location>
        <begin position="227"/>
        <end position="236"/>
    </location>
</feature>
<proteinExistence type="predicted"/>
<feature type="compositionally biased region" description="Gly residues" evidence="1">
    <location>
        <begin position="217"/>
        <end position="226"/>
    </location>
</feature>
<dbReference type="InterPro" id="IPR036249">
    <property type="entry name" value="Thioredoxin-like_sf"/>
</dbReference>
<organism evidence="3 4">
    <name type="scientific">Escovopsis weberi</name>
    <dbReference type="NCBI Taxonomy" id="150374"/>
    <lineage>
        <taxon>Eukaryota</taxon>
        <taxon>Fungi</taxon>
        <taxon>Dikarya</taxon>
        <taxon>Ascomycota</taxon>
        <taxon>Pezizomycotina</taxon>
        <taxon>Sordariomycetes</taxon>
        <taxon>Hypocreomycetidae</taxon>
        <taxon>Hypocreales</taxon>
        <taxon>Hypocreaceae</taxon>
        <taxon>Escovopsis</taxon>
    </lineage>
</organism>
<feature type="compositionally biased region" description="Acidic residues" evidence="1">
    <location>
        <begin position="237"/>
        <end position="257"/>
    </location>
</feature>
<dbReference type="SUPFAM" id="SSF52833">
    <property type="entry name" value="Thioredoxin-like"/>
    <property type="match status" value="1"/>
</dbReference>
<feature type="compositionally biased region" description="Basic and acidic residues" evidence="1">
    <location>
        <begin position="32"/>
        <end position="46"/>
    </location>
</feature>
<sequence length="306" mass="33819">MGVRLHTTSLGVVRSSLPLCRGSRQASDEVEMDKGAAQRAGRRDGPAKGTARETVITVDIYYDIICPFSYTIKHTLEGLVERYERAHEGVRVDLLWRPHCVIPPLERRVDKSQFYQHFERRAPGTLAILDELGPKHGIRFSLTGSMGSSRAAHRLVQMALRRLGPARQADALEALYRGHFVEGRDISDPGWLLAVGVAAGLRRGAVRSMLRELGMLEPGGGGGGGSRSKDKEKEGKEDEEEEEEDDDDEEEDGEDGEDRYSVEVPPGVEIKAVPCVIIQRRYKVGGLQEAELFEGVFEKVRTASAP</sequence>
<evidence type="ECO:0000313" key="4">
    <source>
        <dbReference type="Proteomes" id="UP000053831"/>
    </source>
</evidence>
<gene>
    <name evidence="3" type="ORF">ESCO_006502</name>
</gene>
<dbReference type="GO" id="GO:0016491">
    <property type="term" value="F:oxidoreductase activity"/>
    <property type="evidence" value="ECO:0007669"/>
    <property type="project" value="InterPro"/>
</dbReference>
<evidence type="ECO:0000256" key="1">
    <source>
        <dbReference type="SAM" id="MobiDB-lite"/>
    </source>
</evidence>
<feature type="region of interest" description="Disordered" evidence="1">
    <location>
        <begin position="24"/>
        <end position="49"/>
    </location>
</feature>
<dbReference type="AlphaFoldDB" id="A0A0M8MYZ7"/>